<name>A0A1Q9BV67_SYMMI</name>
<sequence>MGKAWRSHADGVEAESLDTAIEALVFALRARPQPRVEGPSEAWKSWAAGACALLDEHLWQRPIQEDP</sequence>
<evidence type="ECO:0000313" key="1">
    <source>
        <dbReference type="EMBL" id="OLP74587.1"/>
    </source>
</evidence>
<accession>A0A1Q9BV67</accession>
<dbReference type="Proteomes" id="UP000186817">
    <property type="component" value="Unassembled WGS sequence"/>
</dbReference>
<evidence type="ECO:0000313" key="2">
    <source>
        <dbReference type="Proteomes" id="UP000186817"/>
    </source>
</evidence>
<reference evidence="1 2" key="1">
    <citation type="submission" date="2016-02" db="EMBL/GenBank/DDBJ databases">
        <title>Genome analysis of coral dinoflagellate symbionts highlights evolutionary adaptations to a symbiotic lifestyle.</title>
        <authorList>
            <person name="Aranda M."/>
            <person name="Li Y."/>
            <person name="Liew Y.J."/>
            <person name="Baumgarten S."/>
            <person name="Simakov O."/>
            <person name="Wilson M."/>
            <person name="Piel J."/>
            <person name="Ashoor H."/>
            <person name="Bougouffa S."/>
            <person name="Bajic V.B."/>
            <person name="Ryu T."/>
            <person name="Ravasi T."/>
            <person name="Bayer T."/>
            <person name="Micklem G."/>
            <person name="Kim H."/>
            <person name="Bhak J."/>
            <person name="Lajeunesse T.C."/>
            <person name="Voolstra C.R."/>
        </authorList>
    </citation>
    <scope>NUCLEOTIDE SEQUENCE [LARGE SCALE GENOMIC DNA]</scope>
    <source>
        <strain evidence="1 2">CCMP2467</strain>
    </source>
</reference>
<comment type="caution">
    <text evidence="1">The sequence shown here is derived from an EMBL/GenBank/DDBJ whole genome shotgun (WGS) entry which is preliminary data.</text>
</comment>
<keyword evidence="2" id="KW-1185">Reference proteome</keyword>
<organism evidence="1 2">
    <name type="scientific">Symbiodinium microadriaticum</name>
    <name type="common">Dinoflagellate</name>
    <name type="synonym">Zooxanthella microadriatica</name>
    <dbReference type="NCBI Taxonomy" id="2951"/>
    <lineage>
        <taxon>Eukaryota</taxon>
        <taxon>Sar</taxon>
        <taxon>Alveolata</taxon>
        <taxon>Dinophyceae</taxon>
        <taxon>Suessiales</taxon>
        <taxon>Symbiodiniaceae</taxon>
        <taxon>Symbiodinium</taxon>
    </lineage>
</organism>
<dbReference type="OrthoDB" id="10250354at2759"/>
<protein>
    <submittedName>
        <fullName evidence="1">Uncharacterized protein</fullName>
    </submittedName>
</protein>
<dbReference type="AlphaFoldDB" id="A0A1Q9BV67"/>
<dbReference type="EMBL" id="LSRX01003496">
    <property type="protein sequence ID" value="OLP74587.1"/>
    <property type="molecule type" value="Genomic_DNA"/>
</dbReference>
<gene>
    <name evidence="1" type="ORF">AK812_SmicGene45827</name>
</gene>
<proteinExistence type="predicted"/>